<dbReference type="InterPro" id="IPR026354">
    <property type="entry name" value="4helix_suffix_dom"/>
</dbReference>
<evidence type="ECO:0000313" key="2">
    <source>
        <dbReference type="Proteomes" id="UP000236000"/>
    </source>
</evidence>
<dbReference type="OrthoDB" id="9796189at2"/>
<dbReference type="SUPFAM" id="SSF158446">
    <property type="entry name" value="IVS-encoded protein-like"/>
    <property type="match status" value="1"/>
</dbReference>
<dbReference type="NCBIfam" id="TIGR04258">
    <property type="entry name" value="4helix_suffix"/>
    <property type="match status" value="1"/>
</dbReference>
<organism evidence="1 2">
    <name type="scientific">Akkermansia muciniphila</name>
    <dbReference type="NCBI Taxonomy" id="239935"/>
    <lineage>
        <taxon>Bacteria</taxon>
        <taxon>Pseudomonadati</taxon>
        <taxon>Verrucomicrobiota</taxon>
        <taxon>Verrucomicrobiia</taxon>
        <taxon>Verrucomicrobiales</taxon>
        <taxon>Akkermansiaceae</taxon>
        <taxon>Akkermansia</taxon>
    </lineage>
</organism>
<dbReference type="Gene3D" id="1.20.1440.60">
    <property type="entry name" value="23S rRNA-intervening sequence"/>
    <property type="match status" value="1"/>
</dbReference>
<dbReference type="EMBL" id="PJKA01000013">
    <property type="protein sequence ID" value="PNC17469.1"/>
    <property type="molecule type" value="Genomic_DNA"/>
</dbReference>
<dbReference type="AlphaFoldDB" id="A0A2N8HC81"/>
<sequence>MGINRQDELHGRNFSWIYSQAGGYRNLVVYRIAEIIYDFTFRFCNKYVKNQGRTYDQMVQAARSGMQNIAEGSVDSGVSKASELKLTGIAKGSLQELKEDYLSYLRQRGLEQWENNSLYAQELIRARFPSAQEVIRWVGKHRNFRPDHFGANTAVILINVALGLLAKLIQAQEKDFMQNGGIRERMTRARMEQRKYRGK</sequence>
<dbReference type="InterPro" id="IPR036583">
    <property type="entry name" value="23S_rRNA_IVS_sf"/>
</dbReference>
<reference evidence="1 2" key="1">
    <citation type="journal article" date="2017" name="BMC Genomics">
        <title>Genome sequencing of 39 Akkermansia muciniphila isolates reveals its population structure, genomic and functional diverisity, and global distribution in mammalian gut microbiotas.</title>
        <authorList>
            <person name="Guo X."/>
            <person name="Li S."/>
            <person name="Zhang J."/>
            <person name="Wu F."/>
            <person name="Li X."/>
            <person name="Wu D."/>
            <person name="Zhang M."/>
            <person name="Ou Z."/>
            <person name="Jie Z."/>
            <person name="Yan Q."/>
            <person name="Li P."/>
            <person name="Yi J."/>
            <person name="Peng Y."/>
        </authorList>
    </citation>
    <scope>NUCLEOTIDE SEQUENCE [LARGE SCALE GENOMIC DNA]</scope>
    <source>
        <strain evidence="1 2">GP24</strain>
    </source>
</reference>
<comment type="caution">
    <text evidence="1">The sequence shown here is derived from an EMBL/GenBank/DDBJ whole genome shotgun (WGS) entry which is preliminary data.</text>
</comment>
<proteinExistence type="predicted"/>
<dbReference type="NCBIfam" id="TIGR02436">
    <property type="entry name" value="four helix bundle protein"/>
    <property type="match status" value="1"/>
</dbReference>
<evidence type="ECO:0000313" key="1">
    <source>
        <dbReference type="EMBL" id="PNC17469.1"/>
    </source>
</evidence>
<dbReference type="Proteomes" id="UP000236000">
    <property type="component" value="Unassembled WGS sequence"/>
</dbReference>
<dbReference type="InterPro" id="IPR012657">
    <property type="entry name" value="23S_rRNA-intervening_sequence"/>
</dbReference>
<accession>A0A2N8HC81</accession>
<gene>
    <name evidence="1" type="ORF">CXU22_12435</name>
</gene>
<protein>
    <submittedName>
        <fullName evidence="1">Four helix bundle protein</fullName>
    </submittedName>
</protein>
<name>A0A2N8HC81_9BACT</name>